<feature type="compositionally biased region" description="Basic and acidic residues" evidence="1">
    <location>
        <begin position="158"/>
        <end position="170"/>
    </location>
</feature>
<proteinExistence type="predicted"/>
<dbReference type="Proteomes" id="UP001066276">
    <property type="component" value="Chromosome 3_2"/>
</dbReference>
<evidence type="ECO:0000313" key="3">
    <source>
        <dbReference type="Proteomes" id="UP001066276"/>
    </source>
</evidence>
<evidence type="ECO:0000256" key="1">
    <source>
        <dbReference type="SAM" id="MobiDB-lite"/>
    </source>
</evidence>
<evidence type="ECO:0000313" key="2">
    <source>
        <dbReference type="EMBL" id="KAJ1181943.1"/>
    </source>
</evidence>
<protein>
    <submittedName>
        <fullName evidence="2">Uncharacterized protein</fullName>
    </submittedName>
</protein>
<feature type="region of interest" description="Disordered" evidence="1">
    <location>
        <begin position="119"/>
        <end position="261"/>
    </location>
</feature>
<feature type="compositionally biased region" description="Polar residues" evidence="1">
    <location>
        <begin position="54"/>
        <end position="63"/>
    </location>
</feature>
<reference evidence="2" key="1">
    <citation type="journal article" date="2022" name="bioRxiv">
        <title>Sequencing and chromosome-scale assembly of the giantPleurodeles waltlgenome.</title>
        <authorList>
            <person name="Brown T."/>
            <person name="Elewa A."/>
            <person name="Iarovenko S."/>
            <person name="Subramanian E."/>
            <person name="Araus A.J."/>
            <person name="Petzold A."/>
            <person name="Susuki M."/>
            <person name="Suzuki K.-i.T."/>
            <person name="Hayashi T."/>
            <person name="Toyoda A."/>
            <person name="Oliveira C."/>
            <person name="Osipova E."/>
            <person name="Leigh N.D."/>
            <person name="Simon A."/>
            <person name="Yun M.H."/>
        </authorList>
    </citation>
    <scope>NUCLEOTIDE SEQUENCE</scope>
    <source>
        <strain evidence="2">20211129_DDA</strain>
        <tissue evidence="2">Liver</tissue>
    </source>
</reference>
<name>A0AAV7U266_PLEWA</name>
<feature type="compositionally biased region" description="Basic and acidic residues" evidence="1">
    <location>
        <begin position="229"/>
        <end position="238"/>
    </location>
</feature>
<gene>
    <name evidence="2" type="ORF">NDU88_007142</name>
</gene>
<dbReference type="EMBL" id="JANPWB010000006">
    <property type="protein sequence ID" value="KAJ1181943.1"/>
    <property type="molecule type" value="Genomic_DNA"/>
</dbReference>
<feature type="region of interest" description="Disordered" evidence="1">
    <location>
        <begin position="1"/>
        <end position="85"/>
    </location>
</feature>
<keyword evidence="3" id="KW-1185">Reference proteome</keyword>
<feature type="compositionally biased region" description="Basic and acidic residues" evidence="1">
    <location>
        <begin position="245"/>
        <end position="261"/>
    </location>
</feature>
<dbReference type="AlphaFoldDB" id="A0AAV7U266"/>
<sequence length="261" mass="29251">MVCAPGKQEEEETPAGRRGRAEEAGVTGEDDGRLLQRPVKSQKASWVWKRTESSPEGFTSPTAAQEAHRKVSSHASGEAWLTQSSQKYSQGFEKDLLVHRPTRTPVRLVLSLPLAARKRPGEKPFPLAPCRSRGNLTRSKGGFLPFTRRKKGSGAGDRGSRREDENEERRKQKIQKTPKLLFWRTNLSWDPEPWRPVAETRTAGPGEHTSEPPRFWRSVAKPGTGQGERSGRREEKGKKITGTALRERGKEGERSKKPEGK</sequence>
<comment type="caution">
    <text evidence="2">The sequence shown here is derived from an EMBL/GenBank/DDBJ whole genome shotgun (WGS) entry which is preliminary data.</text>
</comment>
<organism evidence="2 3">
    <name type="scientific">Pleurodeles waltl</name>
    <name type="common">Iberian ribbed newt</name>
    <dbReference type="NCBI Taxonomy" id="8319"/>
    <lineage>
        <taxon>Eukaryota</taxon>
        <taxon>Metazoa</taxon>
        <taxon>Chordata</taxon>
        <taxon>Craniata</taxon>
        <taxon>Vertebrata</taxon>
        <taxon>Euteleostomi</taxon>
        <taxon>Amphibia</taxon>
        <taxon>Batrachia</taxon>
        <taxon>Caudata</taxon>
        <taxon>Salamandroidea</taxon>
        <taxon>Salamandridae</taxon>
        <taxon>Pleurodelinae</taxon>
        <taxon>Pleurodeles</taxon>
    </lineage>
</organism>
<accession>A0AAV7U266</accession>